<gene>
    <name evidence="1" type="ORF">ADA01nite_40610</name>
</gene>
<reference evidence="1 2" key="1">
    <citation type="submission" date="2019-07" db="EMBL/GenBank/DDBJ databases">
        <title>Whole genome shotgun sequence of Aneurinibacillus danicus NBRC 102444.</title>
        <authorList>
            <person name="Hosoyama A."/>
            <person name="Uohara A."/>
            <person name="Ohji S."/>
            <person name="Ichikawa N."/>
        </authorList>
    </citation>
    <scope>NUCLEOTIDE SEQUENCE [LARGE SCALE GENOMIC DNA]</scope>
    <source>
        <strain evidence="1 2">NBRC 102444</strain>
    </source>
</reference>
<evidence type="ECO:0000313" key="1">
    <source>
        <dbReference type="EMBL" id="GEN36601.1"/>
    </source>
</evidence>
<dbReference type="Proteomes" id="UP000321157">
    <property type="component" value="Unassembled WGS sequence"/>
</dbReference>
<protein>
    <submittedName>
        <fullName evidence="1">Uncharacterized protein</fullName>
    </submittedName>
</protein>
<organism evidence="1 2">
    <name type="scientific">Aneurinibacillus danicus</name>
    <dbReference type="NCBI Taxonomy" id="267746"/>
    <lineage>
        <taxon>Bacteria</taxon>
        <taxon>Bacillati</taxon>
        <taxon>Bacillota</taxon>
        <taxon>Bacilli</taxon>
        <taxon>Bacillales</taxon>
        <taxon>Paenibacillaceae</taxon>
        <taxon>Aneurinibacillus group</taxon>
        <taxon>Aneurinibacillus</taxon>
    </lineage>
</organism>
<name>A0A511VDT9_9BACL</name>
<comment type="caution">
    <text evidence="1">The sequence shown here is derived from an EMBL/GenBank/DDBJ whole genome shotgun (WGS) entry which is preliminary data.</text>
</comment>
<keyword evidence="2" id="KW-1185">Reference proteome</keyword>
<accession>A0A511VDT9</accession>
<dbReference type="EMBL" id="BJXX01000204">
    <property type="protein sequence ID" value="GEN36601.1"/>
    <property type="molecule type" value="Genomic_DNA"/>
</dbReference>
<sequence>MDKNNLVSRKAVVGEVIQEKPERKKARNLKRDTYTVVKDEDQGGGIMIEVDGQQMFLFHDEYSVVTSLK</sequence>
<proteinExistence type="predicted"/>
<dbReference type="RefSeq" id="WP_146812239.1">
    <property type="nucleotide sequence ID" value="NZ_BJXX01000204.1"/>
</dbReference>
<evidence type="ECO:0000313" key="2">
    <source>
        <dbReference type="Proteomes" id="UP000321157"/>
    </source>
</evidence>
<dbReference type="AlphaFoldDB" id="A0A511VDT9"/>